<proteinExistence type="inferred from homology"/>
<gene>
    <name evidence="8" type="ORF">CAOG_005151</name>
</gene>
<dbReference type="InterPro" id="IPR002229">
    <property type="entry name" value="RhesusRHD"/>
</dbReference>
<dbReference type="AlphaFoldDB" id="A0A0D2WSQ3"/>
<feature type="transmembrane region" description="Helical" evidence="6">
    <location>
        <begin position="182"/>
        <end position="200"/>
    </location>
</feature>
<keyword evidence="4 6" id="KW-1133">Transmembrane helix</keyword>
<dbReference type="Gene3D" id="1.10.3430.10">
    <property type="entry name" value="Ammonium transporter AmtB like domains"/>
    <property type="match status" value="1"/>
</dbReference>
<evidence type="ECO:0000256" key="1">
    <source>
        <dbReference type="ARBA" id="ARBA00004141"/>
    </source>
</evidence>
<dbReference type="SUPFAM" id="SSF111352">
    <property type="entry name" value="Ammonium transporter"/>
    <property type="match status" value="1"/>
</dbReference>
<dbReference type="PROSITE" id="PS51257">
    <property type="entry name" value="PROKAR_LIPOPROTEIN"/>
    <property type="match status" value="1"/>
</dbReference>
<sequence length="547" mass="59237">MAGNGKLSKFPAVAAALQVMLLVFFACFVAYGHDASNYADTDNAAASAAMVFKYGKFQDVHVMMLIGFGFLMTFLKKHAFTAVGVNFFLTAFVLQWVTLTNGFFEKLWEGHDALDHKIEFSILTMINSDFGVAAVLISFGAVIGKASPLQLVTMAFFECIFYSGNIILCIFKFNVVDIGGSIAIHTFGAYFGLAVSYMITTPKARNNKNNGSMYYNDLFAMIGTLFLWMFWPSFNGALASGSAEHRVMTNTLLSLCGCCVSTFIFSMLLRQGHKFDMVDIQNATLAGGVAVGACANLVIQPWGALLIGIVAGFVSVFGYTRIQGMLEEKIGLHDTCGVHNLHGMPGLLGGIASACAAAAADTSTYTVSGILANFPDPIDRSQYVQGGYQLLSVFVTAGIAIVCGLFVGWIIRRPWFEPPETNFNDEEFWHVPLGTEDDDPEMDPAKIREMKLAKPQMNARSNNFNTAMRRKGPGASNNTMRLSATTFGASQPVKDPAADRVMAANAAWDNPLNRGSLDVPGRGPSIIVESSDDIIAQNYKLDMEAAN</sequence>
<dbReference type="eggNOG" id="KOG3796">
    <property type="taxonomic scope" value="Eukaryota"/>
</dbReference>
<dbReference type="InParanoid" id="A0A0D2WSQ3"/>
<comment type="similarity">
    <text evidence="2">Belongs to the ammonium transporter (TC 2.A.49) family. Rh subfamily.</text>
</comment>
<evidence type="ECO:0000313" key="8">
    <source>
        <dbReference type="EMBL" id="KJE94518.1"/>
    </source>
</evidence>
<keyword evidence="3 6" id="KW-0812">Transmembrane</keyword>
<feature type="transmembrane region" description="Helical" evidence="6">
    <location>
        <begin position="155"/>
        <end position="176"/>
    </location>
</feature>
<dbReference type="InterPro" id="IPR024041">
    <property type="entry name" value="NH4_transpt_AmtB-like_dom"/>
</dbReference>
<evidence type="ECO:0000259" key="7">
    <source>
        <dbReference type="Pfam" id="PF00909"/>
    </source>
</evidence>
<feature type="transmembrane region" description="Helical" evidence="6">
    <location>
        <begin position="390"/>
        <end position="411"/>
    </location>
</feature>
<feature type="domain" description="Ammonium transporter AmtB-like" evidence="7">
    <location>
        <begin position="22"/>
        <end position="411"/>
    </location>
</feature>
<evidence type="ECO:0000256" key="2">
    <source>
        <dbReference type="ARBA" id="ARBA00011036"/>
    </source>
</evidence>
<protein>
    <submittedName>
        <fullName evidence="8">Rh type C glycoprotein2b</fullName>
    </submittedName>
</protein>
<dbReference type="PANTHER" id="PTHR11730">
    <property type="entry name" value="AMMONIUM TRANSPORTER"/>
    <property type="match status" value="1"/>
</dbReference>
<dbReference type="Proteomes" id="UP000008743">
    <property type="component" value="Unassembled WGS sequence"/>
</dbReference>
<keyword evidence="5 6" id="KW-0472">Membrane</keyword>
<feature type="transmembrane region" description="Helical" evidence="6">
    <location>
        <begin position="281"/>
        <end position="299"/>
    </location>
</feature>
<feature type="transmembrane region" description="Helical" evidence="6">
    <location>
        <begin position="12"/>
        <end position="31"/>
    </location>
</feature>
<dbReference type="RefSeq" id="XP_004346836.1">
    <property type="nucleotide sequence ID" value="XM_004346786.2"/>
</dbReference>
<dbReference type="GO" id="GO:0005886">
    <property type="term" value="C:plasma membrane"/>
    <property type="evidence" value="ECO:0007669"/>
    <property type="project" value="InterPro"/>
</dbReference>
<accession>A0A0D2WSQ3</accession>
<feature type="transmembrane region" description="Helical" evidence="6">
    <location>
        <begin position="305"/>
        <end position="322"/>
    </location>
</feature>
<dbReference type="PRINTS" id="PR00342">
    <property type="entry name" value="RHESUSRHD"/>
</dbReference>
<reference evidence="9" key="1">
    <citation type="submission" date="2011-02" db="EMBL/GenBank/DDBJ databases">
        <title>The Genome Sequence of Capsaspora owczarzaki ATCC 30864.</title>
        <authorList>
            <person name="Russ C."/>
            <person name="Cuomo C."/>
            <person name="Burger G."/>
            <person name="Gray M.W."/>
            <person name="Holland P.W.H."/>
            <person name="King N."/>
            <person name="Lang F.B.F."/>
            <person name="Roger A.J."/>
            <person name="Ruiz-Trillo I."/>
            <person name="Young S.K."/>
            <person name="Zeng Q."/>
            <person name="Gargeya S."/>
            <person name="Alvarado L."/>
            <person name="Berlin A."/>
            <person name="Chapman S.B."/>
            <person name="Chen Z."/>
            <person name="Freedman E."/>
            <person name="Gellesch M."/>
            <person name="Goldberg J."/>
            <person name="Griggs A."/>
            <person name="Gujja S."/>
            <person name="Heilman E."/>
            <person name="Heiman D."/>
            <person name="Howarth C."/>
            <person name="Mehta T."/>
            <person name="Neiman D."/>
            <person name="Pearson M."/>
            <person name="Roberts A."/>
            <person name="Saif S."/>
            <person name="Shea T."/>
            <person name="Shenoy N."/>
            <person name="Sisk P."/>
            <person name="Stolte C."/>
            <person name="Sykes S."/>
            <person name="White J."/>
            <person name="Yandava C."/>
            <person name="Haas B."/>
            <person name="Nusbaum C."/>
            <person name="Birren B."/>
        </authorList>
    </citation>
    <scope>NUCLEOTIDE SEQUENCE</scope>
    <source>
        <strain evidence="9">ATCC 30864</strain>
    </source>
</reference>
<dbReference type="OrthoDB" id="534912at2759"/>
<evidence type="ECO:0000256" key="3">
    <source>
        <dbReference type="ARBA" id="ARBA00022692"/>
    </source>
</evidence>
<dbReference type="InterPro" id="IPR029020">
    <property type="entry name" value="Ammonium/urea_transptr"/>
</dbReference>
<dbReference type="OMA" id="TNMRIRF"/>
<keyword evidence="9" id="KW-1185">Reference proteome</keyword>
<evidence type="ECO:0000256" key="6">
    <source>
        <dbReference type="SAM" id="Phobius"/>
    </source>
</evidence>
<dbReference type="PhylomeDB" id="A0A0D2WSQ3"/>
<dbReference type="PANTHER" id="PTHR11730:SF60">
    <property type="entry name" value="RH50, ISOFORM D"/>
    <property type="match status" value="1"/>
</dbReference>
<evidence type="ECO:0000256" key="5">
    <source>
        <dbReference type="ARBA" id="ARBA00023136"/>
    </source>
</evidence>
<name>A0A0D2WSQ3_CAPO3</name>
<evidence type="ECO:0000256" key="4">
    <source>
        <dbReference type="ARBA" id="ARBA00022989"/>
    </source>
</evidence>
<evidence type="ECO:0000313" key="9">
    <source>
        <dbReference type="Proteomes" id="UP000008743"/>
    </source>
</evidence>
<comment type="subcellular location">
    <subcellularLocation>
        <location evidence="1">Membrane</location>
        <topology evidence="1">Multi-pass membrane protein</topology>
    </subcellularLocation>
</comment>
<dbReference type="EMBL" id="KE346367">
    <property type="protein sequence ID" value="KJE94518.1"/>
    <property type="molecule type" value="Genomic_DNA"/>
</dbReference>
<dbReference type="Pfam" id="PF00909">
    <property type="entry name" value="Ammonium_transp"/>
    <property type="match status" value="1"/>
</dbReference>
<feature type="transmembrane region" description="Helical" evidence="6">
    <location>
        <begin position="212"/>
        <end position="231"/>
    </location>
</feature>
<feature type="transmembrane region" description="Helical" evidence="6">
    <location>
        <begin position="251"/>
        <end position="269"/>
    </location>
</feature>
<dbReference type="GO" id="GO:0008519">
    <property type="term" value="F:ammonium channel activity"/>
    <property type="evidence" value="ECO:0007669"/>
    <property type="project" value="InterPro"/>
</dbReference>
<dbReference type="GO" id="GO:0097272">
    <property type="term" value="P:ammonium homeostasis"/>
    <property type="evidence" value="ECO:0007669"/>
    <property type="project" value="TreeGrafter"/>
</dbReference>
<feature type="transmembrane region" description="Helical" evidence="6">
    <location>
        <begin position="118"/>
        <end position="143"/>
    </location>
</feature>
<feature type="transmembrane region" description="Helical" evidence="6">
    <location>
        <begin position="79"/>
        <end position="98"/>
    </location>
</feature>
<organism evidence="8 9">
    <name type="scientific">Capsaspora owczarzaki (strain ATCC 30864)</name>
    <dbReference type="NCBI Taxonomy" id="595528"/>
    <lineage>
        <taxon>Eukaryota</taxon>
        <taxon>Filasterea</taxon>
        <taxon>Capsaspora</taxon>
    </lineage>
</organism>